<dbReference type="RefSeq" id="WP_120059228.1">
    <property type="nucleotide sequence ID" value="NZ_QYRP01000002.1"/>
</dbReference>
<protein>
    <submittedName>
        <fullName evidence="1">Uncharacterized protein</fullName>
    </submittedName>
</protein>
<evidence type="ECO:0000313" key="1">
    <source>
        <dbReference type="EMBL" id="RJS45327.1"/>
    </source>
</evidence>
<name>A0A3A5HBH1_9ACTN</name>
<dbReference type="OrthoDB" id="4541455at2"/>
<comment type="caution">
    <text evidence="1">The sequence shown here is derived from an EMBL/GenBank/DDBJ whole genome shotgun (WGS) entry which is preliminary data.</text>
</comment>
<dbReference type="AlphaFoldDB" id="A0A3A5HBH1"/>
<dbReference type="EMBL" id="QYRP01000002">
    <property type="protein sequence ID" value="RJS45327.1"/>
    <property type="molecule type" value="Genomic_DNA"/>
</dbReference>
<sequence length="196" mass="21766">MRSIVTIDRQSADESVAIWVTSRGGSHAVHANAVVIESDDPMLVEKVRSLTRCAVVLVTAGTTLDGFPVDGMPLSEEHLHGFIAEIEEHRSRISSVVADYKRKSRSRTLTEPEFPAISPVDGADSHLTASERAFALANEVMRLWSAWLETDEERRKRTVQPRTGLTPWVMPIDMNNAKIPDFPDRFLAAMTVQSVV</sequence>
<gene>
    <name evidence="1" type="ORF">D4739_03255</name>
</gene>
<reference evidence="2" key="1">
    <citation type="submission" date="2018-09" db="EMBL/GenBank/DDBJ databases">
        <authorList>
            <person name="Zhu H."/>
        </authorList>
    </citation>
    <scope>NUCLEOTIDE SEQUENCE [LARGE SCALE GENOMIC DNA]</scope>
    <source>
        <strain evidence="2">K1W22B-1</strain>
    </source>
</reference>
<dbReference type="Proteomes" id="UP000276542">
    <property type="component" value="Unassembled WGS sequence"/>
</dbReference>
<keyword evidence="2" id="KW-1185">Reference proteome</keyword>
<accession>A0A3A5HBH1</accession>
<organism evidence="1 2">
    <name type="scientific">Nocardioides cavernaquae</name>
    <dbReference type="NCBI Taxonomy" id="2321396"/>
    <lineage>
        <taxon>Bacteria</taxon>
        <taxon>Bacillati</taxon>
        <taxon>Actinomycetota</taxon>
        <taxon>Actinomycetes</taxon>
        <taxon>Propionibacteriales</taxon>
        <taxon>Nocardioidaceae</taxon>
        <taxon>Nocardioides</taxon>
    </lineage>
</organism>
<evidence type="ECO:0000313" key="2">
    <source>
        <dbReference type="Proteomes" id="UP000276542"/>
    </source>
</evidence>
<proteinExistence type="predicted"/>